<protein>
    <submittedName>
        <fullName evidence="2">Microcystin-dependent protein</fullName>
    </submittedName>
</protein>
<dbReference type="STRING" id="1229908.NKOR_04200"/>
<dbReference type="PATRIC" id="fig|1229908.8.peg.910"/>
<feature type="domain" description="Phage tail collar" evidence="1">
    <location>
        <begin position="253"/>
        <end position="306"/>
    </location>
</feature>
<evidence type="ECO:0000313" key="3">
    <source>
        <dbReference type="Proteomes" id="UP000006101"/>
    </source>
</evidence>
<dbReference type="RefSeq" id="WP_014963117.1">
    <property type="nucleotide sequence ID" value="NC_018655.1"/>
</dbReference>
<dbReference type="SUPFAM" id="SSF88874">
    <property type="entry name" value="Receptor-binding domain of short tail fibre protein gp12"/>
    <property type="match status" value="1"/>
</dbReference>
<dbReference type="GeneID" id="13724878"/>
<dbReference type="Gene3D" id="3.90.1340.10">
    <property type="entry name" value="Phage tail collar domain"/>
    <property type="match status" value="1"/>
</dbReference>
<gene>
    <name evidence="2" type="ORF">NKOR_04200</name>
</gene>
<dbReference type="Pfam" id="PF07484">
    <property type="entry name" value="Collar"/>
    <property type="match status" value="1"/>
</dbReference>
<dbReference type="HOGENOM" id="CLU_833138_0_0_2"/>
<proteinExistence type="predicted"/>
<accession>K0B6W7</accession>
<dbReference type="AlphaFoldDB" id="K0B6W7"/>
<keyword evidence="3" id="KW-1185">Reference proteome</keyword>
<reference evidence="2 3" key="1">
    <citation type="journal article" date="2012" name="J. Bacteriol.">
        <title>Draft Genome Sequence of an Ammonia-Oxidizing Archaeon, "Candidatus Nitrosopumilus koreensis" AR1, from Marine Sediment.</title>
        <authorList>
            <person name="Park S.J."/>
            <person name="Kim J.G."/>
            <person name="Jung M.Y."/>
            <person name="Kim S.J."/>
            <person name="Cha I.T."/>
            <person name="Kwon K."/>
            <person name="Lee J.H."/>
            <person name="Rhee S.K."/>
        </authorList>
    </citation>
    <scope>NUCLEOTIDE SEQUENCE [LARGE SCALE GENOMIC DNA]</scope>
    <source>
        <strain evidence="2 3">AR1</strain>
    </source>
</reference>
<organism evidence="2 3">
    <name type="scientific">Candidatus Nitrosopumilus koreensis AR1</name>
    <dbReference type="NCBI Taxonomy" id="1229908"/>
    <lineage>
        <taxon>Archaea</taxon>
        <taxon>Nitrososphaerota</taxon>
        <taxon>Nitrososphaeria</taxon>
        <taxon>Nitrosopumilales</taxon>
        <taxon>Nitrosopumilaceae</taxon>
        <taxon>Nitrosopumilus</taxon>
    </lineage>
</organism>
<dbReference type="Gene3D" id="1.20.5.340">
    <property type="match status" value="1"/>
</dbReference>
<evidence type="ECO:0000313" key="2">
    <source>
        <dbReference type="EMBL" id="AFS80730.1"/>
    </source>
</evidence>
<dbReference type="EMBL" id="CP003842">
    <property type="protein sequence ID" value="AFS80730.1"/>
    <property type="molecule type" value="Genomic_DNA"/>
</dbReference>
<dbReference type="KEGG" id="nkr:NKOR_04200"/>
<name>K0B6W7_9ARCH</name>
<sequence length="333" mass="35399">MTDKTIIAGLVAFAFVAGSMMIGTMAYAANGAEKGQPFQELETQIQDLEQRLDDVEPDPRGDSFFDVFYEIYEAPDSFFDIFVDPGTGEHVVDSFFDVFTEISVHDADIDSVQTEIVALQNSERLTVSNIGSSGEDGVSQIPLPKGSLQSQIDTIETEIVSLDLRDAEQQSQIDSFFDVFTEVSVHDADISRIDTEILSMDLRGSSCGVGDVVTGIASDGTLICATNETNPQLGSSRDIGGSPGTTSVECLLGEVKLFAGTFAPRGFMGAEGQLLPIAENAALFSIFGTTYGGDGRTTFALPDLRAVEPNGAGSGPDDVSYIVCTSGIFPSRS</sequence>
<dbReference type="InterPro" id="IPR037053">
    <property type="entry name" value="Phage_tail_collar_dom_sf"/>
</dbReference>
<evidence type="ECO:0000259" key="1">
    <source>
        <dbReference type="Pfam" id="PF07484"/>
    </source>
</evidence>
<dbReference type="InterPro" id="IPR011083">
    <property type="entry name" value="Phage_tail_collar_dom"/>
</dbReference>
<dbReference type="Proteomes" id="UP000006101">
    <property type="component" value="Chromosome"/>
</dbReference>